<dbReference type="Proteomes" id="UP000253226">
    <property type="component" value="Unassembled WGS sequence"/>
</dbReference>
<dbReference type="InterPro" id="IPR001926">
    <property type="entry name" value="TrpB-like_PALP"/>
</dbReference>
<sequence>MSPKGIFEPTGPEIDQAFALISSWPEYAESPLICARGLAQTLGVGSVWIKDESKRFGLGGVKALGAPYGLKKQLLQLGLEPGSEECRAYVAVAATDGNHGLAVVWAAGKFNCRAKIFVGQDVDPARMRRIVDCGGELVTVEGTYDDAVLAAEEYAQADHVLLITDTDYRGDLVVTRDIMAGYAVLGVECARQLQSQDAEIDKIYLQCGVGGMAAGCAIGYWHQSGIKPNVCSVEPVTAACVKASIEKGAPTRVPGKLLTRMVGLSCGYPSLPALKILQDVCFDNIAIDDECAKNAQESLMTGVNGDGPVDTWDTGISGIAGLWHVAHDPDLRRKHGLDATSRILVVNSEGAIPSEYL</sequence>
<dbReference type="PANTHER" id="PTHR42937:SF1">
    <property type="entry name" value="DIAMINOPROPIONATE AMMONIA-LYASE"/>
    <property type="match status" value="1"/>
</dbReference>
<name>A0A367W393_9PROT</name>
<dbReference type="RefSeq" id="WP_181846422.1">
    <property type="nucleotide sequence ID" value="NZ_JPWF01000009.1"/>
</dbReference>
<dbReference type="SUPFAM" id="SSF53686">
    <property type="entry name" value="Tryptophan synthase beta subunit-like PLP-dependent enzymes"/>
    <property type="match status" value="1"/>
</dbReference>
<comment type="cofactor">
    <cofactor evidence="1">
        <name>pyridoxal 5'-phosphate</name>
        <dbReference type="ChEBI" id="CHEBI:597326"/>
    </cofactor>
</comment>
<reference evidence="4 5" key="1">
    <citation type="submission" date="2014-07" db="EMBL/GenBank/DDBJ databases">
        <title>Draft genome sequence of Thalassospira profundimaris 35.</title>
        <authorList>
            <person name="Lai Q."/>
            <person name="Shao Z."/>
        </authorList>
    </citation>
    <scope>NUCLEOTIDE SEQUENCE [LARGE SCALE GENOMIC DNA]</scope>
    <source>
        <strain evidence="4 5">35</strain>
    </source>
</reference>
<dbReference type="AlphaFoldDB" id="A0A367W393"/>
<evidence type="ECO:0000313" key="5">
    <source>
        <dbReference type="Proteomes" id="UP000253226"/>
    </source>
</evidence>
<evidence type="ECO:0000259" key="3">
    <source>
        <dbReference type="Pfam" id="PF00291"/>
    </source>
</evidence>
<accession>A0A367W393</accession>
<feature type="domain" description="Tryptophan synthase beta chain-like PALP" evidence="3">
    <location>
        <begin position="27"/>
        <end position="300"/>
    </location>
</feature>
<evidence type="ECO:0000313" key="4">
    <source>
        <dbReference type="EMBL" id="RCK34908.1"/>
    </source>
</evidence>
<dbReference type="EMBL" id="JPWF01000009">
    <property type="protein sequence ID" value="RCK34908.1"/>
    <property type="molecule type" value="Genomic_DNA"/>
</dbReference>
<evidence type="ECO:0000256" key="2">
    <source>
        <dbReference type="ARBA" id="ARBA00022898"/>
    </source>
</evidence>
<dbReference type="PANTHER" id="PTHR42937">
    <property type="match status" value="1"/>
</dbReference>
<organism evidence="4 5">
    <name type="scientific">Thalassospira profundimaris</name>
    <dbReference type="NCBI Taxonomy" id="502049"/>
    <lineage>
        <taxon>Bacteria</taxon>
        <taxon>Pseudomonadati</taxon>
        <taxon>Pseudomonadota</taxon>
        <taxon>Alphaproteobacteria</taxon>
        <taxon>Rhodospirillales</taxon>
        <taxon>Thalassospiraceae</taxon>
        <taxon>Thalassospira</taxon>
    </lineage>
</organism>
<keyword evidence="2" id="KW-0663">Pyridoxal phosphate</keyword>
<evidence type="ECO:0000256" key="1">
    <source>
        <dbReference type="ARBA" id="ARBA00001933"/>
    </source>
</evidence>
<gene>
    <name evidence="4" type="ORF">TH19_14390</name>
</gene>
<proteinExistence type="predicted"/>
<dbReference type="Gene3D" id="3.40.50.1100">
    <property type="match status" value="2"/>
</dbReference>
<protein>
    <recommendedName>
        <fullName evidence="3">Tryptophan synthase beta chain-like PALP domain-containing protein</fullName>
    </recommendedName>
</protein>
<dbReference type="Pfam" id="PF00291">
    <property type="entry name" value="PALP"/>
    <property type="match status" value="1"/>
</dbReference>
<comment type="caution">
    <text evidence="4">The sequence shown here is derived from an EMBL/GenBank/DDBJ whole genome shotgun (WGS) entry which is preliminary data.</text>
</comment>
<dbReference type="InterPro" id="IPR036052">
    <property type="entry name" value="TrpB-like_PALP_sf"/>
</dbReference>